<keyword evidence="1" id="KW-0378">Hydrolase</keyword>
<protein>
    <submittedName>
        <fullName evidence="1">Alpha/beta hydrolase</fullName>
    </submittedName>
</protein>
<dbReference type="SUPFAM" id="SSF53474">
    <property type="entry name" value="alpha/beta-Hydrolases"/>
    <property type="match status" value="1"/>
</dbReference>
<dbReference type="Pfam" id="PF05990">
    <property type="entry name" value="DUF900"/>
    <property type="match status" value="1"/>
</dbReference>
<dbReference type="EMBL" id="JBHRYE010000005">
    <property type="protein sequence ID" value="MFC3670278.1"/>
    <property type="molecule type" value="Genomic_DNA"/>
</dbReference>
<comment type="caution">
    <text evidence="1">The sequence shown here is derived from an EMBL/GenBank/DDBJ whole genome shotgun (WGS) entry which is preliminary data.</text>
</comment>
<proteinExistence type="predicted"/>
<evidence type="ECO:0000313" key="1">
    <source>
        <dbReference type="EMBL" id="MFC3670278.1"/>
    </source>
</evidence>
<accession>A0ABV7UYP7</accession>
<dbReference type="InterPro" id="IPR010297">
    <property type="entry name" value="DUF900_hydrolase"/>
</dbReference>
<gene>
    <name evidence="1" type="ORF">ACFOOT_02465</name>
</gene>
<dbReference type="GO" id="GO:0016787">
    <property type="term" value="F:hydrolase activity"/>
    <property type="evidence" value="ECO:0007669"/>
    <property type="project" value="UniProtKB-KW"/>
</dbReference>
<name>A0ABV7UYP7_9SPHN</name>
<sequence>MLGIVAMLAGCYRHSFPQAATFPHPYTSPAPDHAELFADSNGTFYPPDWQSRFKMRWRTRWPSGSLLNQGVRDPAFRAWVTAAQKPMLDSIRTFGSNKQRIFILVHGYNNTVAEAEPAFKAIEAKLDLRPGDGVLRFYWDGLSGQLIGGGRIWFWAVGNSQLVGVNALRPVLNQFSDKEIYLISHSRGASVILSALGNPVYDPSFVRQTQAVAQGWGADRRLLWPHVPLGEHHNRLHVLMLAPAVDWIDFCDQSQQPAQAKPYVCGQFRTFSPQLTSLRYSINAKDPVLNKFVGLSAHFNPTRLGIKSEAGERLERIYPIMRRYTLAPIKDHSFKTYVASPQFDQMLIDEMVRRQR</sequence>
<organism evidence="1 2">
    <name type="scientific">Novosphingobium pokkalii</name>
    <dbReference type="NCBI Taxonomy" id="1770194"/>
    <lineage>
        <taxon>Bacteria</taxon>
        <taxon>Pseudomonadati</taxon>
        <taxon>Pseudomonadota</taxon>
        <taxon>Alphaproteobacteria</taxon>
        <taxon>Sphingomonadales</taxon>
        <taxon>Sphingomonadaceae</taxon>
        <taxon>Novosphingobium</taxon>
    </lineage>
</organism>
<keyword evidence="2" id="KW-1185">Reference proteome</keyword>
<dbReference type="Proteomes" id="UP001595683">
    <property type="component" value="Unassembled WGS sequence"/>
</dbReference>
<evidence type="ECO:0000313" key="2">
    <source>
        <dbReference type="Proteomes" id="UP001595683"/>
    </source>
</evidence>
<dbReference type="RefSeq" id="WP_191325973.1">
    <property type="nucleotide sequence ID" value="NZ_BMZP01000025.1"/>
</dbReference>
<reference evidence="2" key="1">
    <citation type="journal article" date="2019" name="Int. J. Syst. Evol. Microbiol.">
        <title>The Global Catalogue of Microorganisms (GCM) 10K type strain sequencing project: providing services to taxonomists for standard genome sequencing and annotation.</title>
        <authorList>
            <consortium name="The Broad Institute Genomics Platform"/>
            <consortium name="The Broad Institute Genome Sequencing Center for Infectious Disease"/>
            <person name="Wu L."/>
            <person name="Ma J."/>
        </authorList>
    </citation>
    <scope>NUCLEOTIDE SEQUENCE [LARGE SCALE GENOMIC DNA]</scope>
    <source>
        <strain evidence="2">KCTC 42224</strain>
    </source>
</reference>
<dbReference type="InterPro" id="IPR029058">
    <property type="entry name" value="AB_hydrolase_fold"/>
</dbReference>